<evidence type="ECO:0000313" key="3">
    <source>
        <dbReference type="Proteomes" id="UP000230750"/>
    </source>
</evidence>
<protein>
    <submittedName>
        <fullName evidence="2">Uncharacterized protein</fullName>
    </submittedName>
</protein>
<gene>
    <name evidence="2" type="ORF">BSL78_20168</name>
</gene>
<sequence length="143" mass="16489">MKLFLSFLIITGLGTPSCLGFMEELDSIDMTFMLPIMYRPLKDKPEHGICFQETSFSCAVPGERVESFFACLTCFCSDRLEVFCCREEPYPVLKDPSRCKLTLQPNCLYKRHPRCKDYCSITGWYYSDVSQVLTVPMMQESVN</sequence>
<feature type="signal peptide" evidence="1">
    <location>
        <begin position="1"/>
        <end position="20"/>
    </location>
</feature>
<evidence type="ECO:0000256" key="1">
    <source>
        <dbReference type="SAM" id="SignalP"/>
    </source>
</evidence>
<organism evidence="2 3">
    <name type="scientific">Stichopus japonicus</name>
    <name type="common">Sea cucumber</name>
    <dbReference type="NCBI Taxonomy" id="307972"/>
    <lineage>
        <taxon>Eukaryota</taxon>
        <taxon>Metazoa</taxon>
        <taxon>Echinodermata</taxon>
        <taxon>Eleutherozoa</taxon>
        <taxon>Echinozoa</taxon>
        <taxon>Holothuroidea</taxon>
        <taxon>Aspidochirotacea</taxon>
        <taxon>Aspidochirotida</taxon>
        <taxon>Stichopodidae</taxon>
        <taxon>Apostichopus</taxon>
    </lineage>
</organism>
<keyword evidence="1" id="KW-0732">Signal</keyword>
<evidence type="ECO:0000313" key="2">
    <source>
        <dbReference type="EMBL" id="PIK42987.1"/>
    </source>
</evidence>
<dbReference type="EMBL" id="MRZV01000886">
    <property type="protein sequence ID" value="PIK42987.1"/>
    <property type="molecule type" value="Genomic_DNA"/>
</dbReference>
<feature type="chain" id="PRO_5013775553" evidence="1">
    <location>
        <begin position="21"/>
        <end position="143"/>
    </location>
</feature>
<name>A0A2G8K4P4_STIJA</name>
<dbReference type="Proteomes" id="UP000230750">
    <property type="component" value="Unassembled WGS sequence"/>
</dbReference>
<proteinExistence type="predicted"/>
<keyword evidence="3" id="KW-1185">Reference proteome</keyword>
<dbReference type="AlphaFoldDB" id="A0A2G8K4P4"/>
<accession>A0A2G8K4P4</accession>
<comment type="caution">
    <text evidence="2">The sequence shown here is derived from an EMBL/GenBank/DDBJ whole genome shotgun (WGS) entry which is preliminary data.</text>
</comment>
<reference evidence="2 3" key="1">
    <citation type="journal article" date="2017" name="PLoS Biol.">
        <title>The sea cucumber genome provides insights into morphological evolution and visceral regeneration.</title>
        <authorList>
            <person name="Zhang X."/>
            <person name="Sun L."/>
            <person name="Yuan J."/>
            <person name="Sun Y."/>
            <person name="Gao Y."/>
            <person name="Zhang L."/>
            <person name="Li S."/>
            <person name="Dai H."/>
            <person name="Hamel J.F."/>
            <person name="Liu C."/>
            <person name="Yu Y."/>
            <person name="Liu S."/>
            <person name="Lin W."/>
            <person name="Guo K."/>
            <person name="Jin S."/>
            <person name="Xu P."/>
            <person name="Storey K.B."/>
            <person name="Huan P."/>
            <person name="Zhang T."/>
            <person name="Zhou Y."/>
            <person name="Zhang J."/>
            <person name="Lin C."/>
            <person name="Li X."/>
            <person name="Xing L."/>
            <person name="Huo D."/>
            <person name="Sun M."/>
            <person name="Wang L."/>
            <person name="Mercier A."/>
            <person name="Li F."/>
            <person name="Yang H."/>
            <person name="Xiang J."/>
        </authorList>
    </citation>
    <scope>NUCLEOTIDE SEQUENCE [LARGE SCALE GENOMIC DNA]</scope>
    <source>
        <strain evidence="2">Shaxun</strain>
        <tissue evidence="2">Muscle</tissue>
    </source>
</reference>